<accession>E5A7A4</accession>
<keyword evidence="5" id="KW-0560">Oxidoreductase</keyword>
<dbReference type="InterPro" id="IPR004183">
    <property type="entry name" value="Xdiol_dOase_suB"/>
</dbReference>
<organism evidence="7 8">
    <name type="scientific">Leptosphaeria maculans (strain JN3 / isolate v23.1.3 / race Av1-4-5-6-7-8)</name>
    <name type="common">Blackleg fungus</name>
    <name type="synonym">Phoma lingam</name>
    <dbReference type="NCBI Taxonomy" id="985895"/>
    <lineage>
        <taxon>Eukaryota</taxon>
        <taxon>Fungi</taxon>
        <taxon>Dikarya</taxon>
        <taxon>Ascomycota</taxon>
        <taxon>Pezizomycotina</taxon>
        <taxon>Dothideomycetes</taxon>
        <taxon>Pleosporomycetidae</taxon>
        <taxon>Pleosporales</taxon>
        <taxon>Pleosporineae</taxon>
        <taxon>Leptosphaeriaceae</taxon>
        <taxon>Plenodomus</taxon>
        <taxon>Plenodomus lingam/Leptosphaeria maculans species complex</taxon>
    </lineage>
</organism>
<name>E5A7A4_LEPMJ</name>
<dbReference type="Pfam" id="PF02900">
    <property type="entry name" value="LigB"/>
    <property type="match status" value="1"/>
</dbReference>
<evidence type="ECO:0000259" key="6">
    <source>
        <dbReference type="Pfam" id="PF02900"/>
    </source>
</evidence>
<dbReference type="OMA" id="AGPCFFM"/>
<dbReference type="InParanoid" id="E5A7A4"/>
<evidence type="ECO:0000256" key="5">
    <source>
        <dbReference type="ARBA" id="ARBA00023002"/>
    </source>
</evidence>
<dbReference type="Gene3D" id="3.40.830.10">
    <property type="entry name" value="LigB-like"/>
    <property type="match status" value="1"/>
</dbReference>
<dbReference type="SUPFAM" id="SSF53213">
    <property type="entry name" value="LigB-like"/>
    <property type="match status" value="1"/>
</dbReference>
<dbReference type="PANTHER" id="PTHR30096:SF0">
    <property type="entry name" value="4,5-DOPA DIOXYGENASE EXTRADIOL-LIKE PROTEIN"/>
    <property type="match status" value="1"/>
</dbReference>
<sequence length="333" mass="36805">MSLQSLFRTTPQEILCKDFSNSPESLSNNATRDPLQGFQQFPLSSYANNMTRLAPVISISHGGGPMPILGDPSHTAITKSLQTNVPRILKLDTPDAPKAIVLVTAHWSTSKVTISSGSKYDMLYDYYGFPPEAYKIKHDAPGSPEVANLVEAALKDAGIECEKDAERQWDHGVFIPMKLIDPAAQIPIIQLSVLSSESPSHSFAIGRALSHLRTQNIAIIGSGFATFHNLRLVFSGASSTPEFKGKNVEWSTKVTEAALTLDEELRHDKFLTWREWPHSWEMHPRGGAEHFLPLVVCAGAAGRTRGKAYADEFGGFDMWSYYWDEEGGGRRRT</sequence>
<feature type="domain" description="Extradiol ring-cleavage dioxygenase class III enzyme subunit B" evidence="6">
    <location>
        <begin position="77"/>
        <end position="304"/>
    </location>
</feature>
<evidence type="ECO:0000256" key="4">
    <source>
        <dbReference type="ARBA" id="ARBA00022833"/>
    </source>
</evidence>
<evidence type="ECO:0000256" key="3">
    <source>
        <dbReference type="ARBA" id="ARBA00022723"/>
    </source>
</evidence>
<dbReference type="PANTHER" id="PTHR30096">
    <property type="entry name" value="4,5-DOPA DIOXYGENASE EXTRADIOL-LIKE PROTEIN"/>
    <property type="match status" value="1"/>
</dbReference>
<keyword evidence="3" id="KW-0479">Metal-binding</keyword>
<protein>
    <recommendedName>
        <fullName evidence="6">Extradiol ring-cleavage dioxygenase class III enzyme subunit B domain-containing protein</fullName>
    </recommendedName>
</protein>
<dbReference type="GeneID" id="13289237"/>
<dbReference type="InterPro" id="IPR014436">
    <property type="entry name" value="Extradiol_dOase_DODA"/>
</dbReference>
<dbReference type="AlphaFoldDB" id="E5A7A4"/>
<dbReference type="Proteomes" id="UP000002668">
    <property type="component" value="Genome"/>
</dbReference>
<dbReference type="GO" id="GO:0016702">
    <property type="term" value="F:oxidoreductase activity, acting on single donors with incorporation of molecular oxygen, incorporation of two atoms of oxygen"/>
    <property type="evidence" value="ECO:0007669"/>
    <property type="project" value="UniProtKB-ARBA"/>
</dbReference>
<evidence type="ECO:0000313" key="7">
    <source>
        <dbReference type="EMBL" id="CBX99499.1"/>
    </source>
</evidence>
<evidence type="ECO:0000256" key="1">
    <source>
        <dbReference type="ARBA" id="ARBA00001947"/>
    </source>
</evidence>
<dbReference type="eggNOG" id="ENOG502QS66">
    <property type="taxonomic scope" value="Eukaryota"/>
</dbReference>
<evidence type="ECO:0000256" key="2">
    <source>
        <dbReference type="ARBA" id="ARBA00007581"/>
    </source>
</evidence>
<comment type="cofactor">
    <cofactor evidence="1">
        <name>Zn(2+)</name>
        <dbReference type="ChEBI" id="CHEBI:29105"/>
    </cofactor>
</comment>
<dbReference type="OrthoDB" id="7396853at2759"/>
<dbReference type="CDD" id="cd07363">
    <property type="entry name" value="45_DOPA_Dioxygenase"/>
    <property type="match status" value="1"/>
</dbReference>
<dbReference type="GO" id="GO:0008270">
    <property type="term" value="F:zinc ion binding"/>
    <property type="evidence" value="ECO:0007669"/>
    <property type="project" value="InterPro"/>
</dbReference>
<dbReference type="HOGENOM" id="CLU_046582_0_0_1"/>
<keyword evidence="8" id="KW-1185">Reference proteome</keyword>
<dbReference type="GO" id="GO:0008198">
    <property type="term" value="F:ferrous iron binding"/>
    <property type="evidence" value="ECO:0007669"/>
    <property type="project" value="InterPro"/>
</dbReference>
<dbReference type="EMBL" id="FP929136">
    <property type="protein sequence ID" value="CBX99499.1"/>
    <property type="molecule type" value="Genomic_DNA"/>
</dbReference>
<keyword evidence="4" id="KW-0862">Zinc</keyword>
<gene>
    <name evidence="7" type="ORF">LEMA_P087380.1</name>
</gene>
<dbReference type="VEuPathDB" id="FungiDB:LEMA_P087380.1"/>
<comment type="similarity">
    <text evidence="2">Belongs to the DODA-type extradiol aromatic ring-opening dioxygenase family.</text>
</comment>
<proteinExistence type="inferred from homology"/>
<evidence type="ECO:0000313" key="8">
    <source>
        <dbReference type="Proteomes" id="UP000002668"/>
    </source>
</evidence>
<dbReference type="STRING" id="985895.E5A7A4"/>
<reference evidence="8" key="1">
    <citation type="journal article" date="2011" name="Nat. Commun.">
        <title>Effector diversification within compartments of the Leptosphaeria maculans genome affected by Repeat-Induced Point mutations.</title>
        <authorList>
            <person name="Rouxel T."/>
            <person name="Grandaubert J."/>
            <person name="Hane J.K."/>
            <person name="Hoede C."/>
            <person name="van de Wouw A.P."/>
            <person name="Couloux A."/>
            <person name="Dominguez V."/>
            <person name="Anthouard V."/>
            <person name="Bally P."/>
            <person name="Bourras S."/>
            <person name="Cozijnsen A.J."/>
            <person name="Ciuffetti L.M."/>
            <person name="Degrave A."/>
            <person name="Dilmaghani A."/>
            <person name="Duret L."/>
            <person name="Fudal I."/>
            <person name="Goodwin S.B."/>
            <person name="Gout L."/>
            <person name="Glaser N."/>
            <person name="Linglin J."/>
            <person name="Kema G.H.J."/>
            <person name="Lapalu N."/>
            <person name="Lawrence C.B."/>
            <person name="May K."/>
            <person name="Meyer M."/>
            <person name="Ollivier B."/>
            <person name="Poulain J."/>
            <person name="Schoch C.L."/>
            <person name="Simon A."/>
            <person name="Spatafora J.W."/>
            <person name="Stachowiak A."/>
            <person name="Turgeon B.G."/>
            <person name="Tyler B.M."/>
            <person name="Vincent D."/>
            <person name="Weissenbach J."/>
            <person name="Amselem J."/>
            <person name="Quesneville H."/>
            <person name="Oliver R.P."/>
            <person name="Wincker P."/>
            <person name="Balesdent M.-H."/>
            <person name="Howlett B.J."/>
        </authorList>
    </citation>
    <scope>NUCLEOTIDE SEQUENCE [LARGE SCALE GENOMIC DNA]</scope>
    <source>
        <strain evidence="8">JN3 / isolate v23.1.3 / race Av1-4-5-6-7-8</strain>
    </source>
</reference>